<protein>
    <recommendedName>
        <fullName evidence="2">Zn(2)-C6 fungal-type domain-containing protein</fullName>
    </recommendedName>
</protein>
<feature type="domain" description="Zn(2)-C6 fungal-type" evidence="2">
    <location>
        <begin position="31"/>
        <end position="61"/>
    </location>
</feature>
<dbReference type="PROSITE" id="PS50048">
    <property type="entry name" value="ZN2_CY6_FUNGAL_2"/>
    <property type="match status" value="1"/>
</dbReference>
<proteinExistence type="predicted"/>
<dbReference type="GO" id="GO:0008270">
    <property type="term" value="F:zinc ion binding"/>
    <property type="evidence" value="ECO:0007669"/>
    <property type="project" value="InterPro"/>
</dbReference>
<gene>
    <name evidence="3" type="ORF">NA57DRAFT_55410</name>
</gene>
<dbReference type="Proteomes" id="UP000799772">
    <property type="component" value="Unassembled WGS sequence"/>
</dbReference>
<comment type="caution">
    <text evidence="3">The sequence shown here is derived from an EMBL/GenBank/DDBJ whole genome shotgun (WGS) entry which is preliminary data.</text>
</comment>
<evidence type="ECO:0000313" key="3">
    <source>
        <dbReference type="EMBL" id="KAF2099442.1"/>
    </source>
</evidence>
<sequence length="437" mass="49231">MWIQYDYQNRPINGLTGPPWTRRPHKKSRGGCQECKRRRIKCDEERPQCGQCMASSAACCYSKSTRNGRIDHHADFDDISRSASPLILEGKVSEVDVFEAAIDSIADMQGWPKIASNRTYVELLSHFRNQTVTTISSPTGQEIILSYVTRFFALCPVLLHPVLALTSAHLTSVGAQSHHLQVTSLYHTQLALNLYNFKLHRMRARQERDAVIAPCLILTALFFTSGEPWIFPDPESPNKLAWPTLLSGLWLLFQSPEFQPNESSWLPFIRESQIIVATAPTRAGPGECLVRLLHDIVTESHNHLGDEFLEGERTNSYLPALHALAPVLKAHFDPDTKTLGGPCVDVADFVSLMRFPSHLCSEFIKRLSEHDNTALLLVGFWFALVAQLQHCQWWCLRRALTEGRAIYSCLSKAPPINWKFDQALLVLSSVFADTPSI</sequence>
<dbReference type="Gene3D" id="4.10.240.10">
    <property type="entry name" value="Zn(2)-C6 fungal-type DNA-binding domain"/>
    <property type="match status" value="1"/>
</dbReference>
<dbReference type="OrthoDB" id="416217at2759"/>
<dbReference type="SMART" id="SM00066">
    <property type="entry name" value="GAL4"/>
    <property type="match status" value="1"/>
</dbReference>
<dbReference type="Pfam" id="PF00172">
    <property type="entry name" value="Zn_clus"/>
    <property type="match status" value="1"/>
</dbReference>
<dbReference type="InterPro" id="IPR053157">
    <property type="entry name" value="Sterol_Uptake_Regulator"/>
</dbReference>
<accession>A0A9P4IGY6</accession>
<dbReference type="InterPro" id="IPR001138">
    <property type="entry name" value="Zn2Cys6_DnaBD"/>
</dbReference>
<name>A0A9P4IGY6_9PEZI</name>
<reference evidence="3" key="1">
    <citation type="journal article" date="2020" name="Stud. Mycol.">
        <title>101 Dothideomycetes genomes: a test case for predicting lifestyles and emergence of pathogens.</title>
        <authorList>
            <person name="Haridas S."/>
            <person name="Albert R."/>
            <person name="Binder M."/>
            <person name="Bloem J."/>
            <person name="Labutti K."/>
            <person name="Salamov A."/>
            <person name="Andreopoulos B."/>
            <person name="Baker S."/>
            <person name="Barry K."/>
            <person name="Bills G."/>
            <person name="Bluhm B."/>
            <person name="Cannon C."/>
            <person name="Castanera R."/>
            <person name="Culley D."/>
            <person name="Daum C."/>
            <person name="Ezra D."/>
            <person name="Gonzalez J."/>
            <person name="Henrissat B."/>
            <person name="Kuo A."/>
            <person name="Liang C."/>
            <person name="Lipzen A."/>
            <person name="Lutzoni F."/>
            <person name="Magnuson J."/>
            <person name="Mondo S."/>
            <person name="Nolan M."/>
            <person name="Ohm R."/>
            <person name="Pangilinan J."/>
            <person name="Park H.-J."/>
            <person name="Ramirez L."/>
            <person name="Alfaro M."/>
            <person name="Sun H."/>
            <person name="Tritt A."/>
            <person name="Yoshinaga Y."/>
            <person name="Zwiers L.-H."/>
            <person name="Turgeon B."/>
            <person name="Goodwin S."/>
            <person name="Spatafora J."/>
            <person name="Crous P."/>
            <person name="Grigoriev I."/>
        </authorList>
    </citation>
    <scope>NUCLEOTIDE SEQUENCE</scope>
    <source>
        <strain evidence="3">CBS 133067</strain>
    </source>
</reference>
<dbReference type="InterPro" id="IPR036864">
    <property type="entry name" value="Zn2-C6_fun-type_DNA-bd_sf"/>
</dbReference>
<dbReference type="CDD" id="cd00067">
    <property type="entry name" value="GAL4"/>
    <property type="match status" value="1"/>
</dbReference>
<dbReference type="Pfam" id="PF11951">
    <property type="entry name" value="Fungal_trans_2"/>
    <property type="match status" value="1"/>
</dbReference>
<dbReference type="PANTHER" id="PTHR47784">
    <property type="entry name" value="STEROL UPTAKE CONTROL PROTEIN 2"/>
    <property type="match status" value="1"/>
</dbReference>
<organism evidence="3 4">
    <name type="scientific">Rhizodiscina lignyota</name>
    <dbReference type="NCBI Taxonomy" id="1504668"/>
    <lineage>
        <taxon>Eukaryota</taxon>
        <taxon>Fungi</taxon>
        <taxon>Dikarya</taxon>
        <taxon>Ascomycota</taxon>
        <taxon>Pezizomycotina</taxon>
        <taxon>Dothideomycetes</taxon>
        <taxon>Pleosporomycetidae</taxon>
        <taxon>Aulographales</taxon>
        <taxon>Rhizodiscinaceae</taxon>
        <taxon>Rhizodiscina</taxon>
    </lineage>
</organism>
<dbReference type="AlphaFoldDB" id="A0A9P4IGY6"/>
<evidence type="ECO:0000256" key="1">
    <source>
        <dbReference type="ARBA" id="ARBA00023242"/>
    </source>
</evidence>
<dbReference type="PANTHER" id="PTHR47784:SF9">
    <property type="entry name" value="ZN(II)2CYS6 TRANSCRIPTION FACTOR (EUROFUNG)"/>
    <property type="match status" value="1"/>
</dbReference>
<evidence type="ECO:0000259" key="2">
    <source>
        <dbReference type="PROSITE" id="PS50048"/>
    </source>
</evidence>
<dbReference type="GO" id="GO:0001228">
    <property type="term" value="F:DNA-binding transcription activator activity, RNA polymerase II-specific"/>
    <property type="evidence" value="ECO:0007669"/>
    <property type="project" value="TreeGrafter"/>
</dbReference>
<keyword evidence="1" id="KW-0539">Nucleus</keyword>
<dbReference type="SUPFAM" id="SSF57701">
    <property type="entry name" value="Zn2/Cys6 DNA-binding domain"/>
    <property type="match status" value="1"/>
</dbReference>
<dbReference type="EMBL" id="ML978125">
    <property type="protein sequence ID" value="KAF2099442.1"/>
    <property type="molecule type" value="Genomic_DNA"/>
</dbReference>
<evidence type="ECO:0000313" key="4">
    <source>
        <dbReference type="Proteomes" id="UP000799772"/>
    </source>
</evidence>
<dbReference type="PROSITE" id="PS00463">
    <property type="entry name" value="ZN2_CY6_FUNGAL_1"/>
    <property type="match status" value="1"/>
</dbReference>
<dbReference type="InterPro" id="IPR021858">
    <property type="entry name" value="Fun_TF"/>
</dbReference>
<keyword evidence="4" id="KW-1185">Reference proteome</keyword>